<evidence type="ECO:0000256" key="5">
    <source>
        <dbReference type="ARBA" id="ARBA00023136"/>
    </source>
</evidence>
<dbReference type="PANTHER" id="PTHR30086">
    <property type="entry name" value="ARGININE EXPORTER PROTEIN ARGO"/>
    <property type="match status" value="1"/>
</dbReference>
<name>A0A4R6IJ69_9SPHI</name>
<feature type="transmembrane region" description="Helical" evidence="6">
    <location>
        <begin position="110"/>
        <end position="135"/>
    </location>
</feature>
<evidence type="ECO:0000256" key="6">
    <source>
        <dbReference type="SAM" id="Phobius"/>
    </source>
</evidence>
<dbReference type="GO" id="GO:0005886">
    <property type="term" value="C:plasma membrane"/>
    <property type="evidence" value="ECO:0007669"/>
    <property type="project" value="UniProtKB-SubCell"/>
</dbReference>
<evidence type="ECO:0000313" key="7">
    <source>
        <dbReference type="EMBL" id="TDO22052.1"/>
    </source>
</evidence>
<evidence type="ECO:0000256" key="1">
    <source>
        <dbReference type="ARBA" id="ARBA00004651"/>
    </source>
</evidence>
<dbReference type="EMBL" id="SNWM01000003">
    <property type="protein sequence ID" value="TDO22052.1"/>
    <property type="molecule type" value="Genomic_DNA"/>
</dbReference>
<dbReference type="InterPro" id="IPR001123">
    <property type="entry name" value="LeuE-type"/>
</dbReference>
<dbReference type="RefSeq" id="WP_133557046.1">
    <property type="nucleotide sequence ID" value="NZ_SNWM01000003.1"/>
</dbReference>
<evidence type="ECO:0000256" key="4">
    <source>
        <dbReference type="ARBA" id="ARBA00022989"/>
    </source>
</evidence>
<dbReference type="AlphaFoldDB" id="A0A4R6IJ69"/>
<gene>
    <name evidence="7" type="ORF">CLV32_3166</name>
</gene>
<protein>
    <submittedName>
        <fullName evidence="7">Threonine/homoserine/homoserine lactone efflux protein</fullName>
    </submittedName>
</protein>
<dbReference type="PANTHER" id="PTHR30086:SF20">
    <property type="entry name" value="ARGININE EXPORTER PROTEIN ARGO-RELATED"/>
    <property type="match status" value="1"/>
</dbReference>
<feature type="transmembrane region" description="Helical" evidence="6">
    <location>
        <begin position="69"/>
        <end position="90"/>
    </location>
</feature>
<feature type="transmembrane region" description="Helical" evidence="6">
    <location>
        <begin position="187"/>
        <end position="207"/>
    </location>
</feature>
<dbReference type="GO" id="GO:0015171">
    <property type="term" value="F:amino acid transmembrane transporter activity"/>
    <property type="evidence" value="ECO:0007669"/>
    <property type="project" value="TreeGrafter"/>
</dbReference>
<comment type="subcellular location">
    <subcellularLocation>
        <location evidence="1">Cell membrane</location>
        <topology evidence="1">Multi-pass membrane protein</topology>
    </subcellularLocation>
</comment>
<accession>A0A4R6IJ69</accession>
<evidence type="ECO:0000256" key="3">
    <source>
        <dbReference type="ARBA" id="ARBA00022692"/>
    </source>
</evidence>
<keyword evidence="4 6" id="KW-1133">Transmembrane helix</keyword>
<keyword evidence="5 6" id="KW-0472">Membrane</keyword>
<dbReference type="Pfam" id="PF01810">
    <property type="entry name" value="LysE"/>
    <property type="match status" value="1"/>
</dbReference>
<evidence type="ECO:0000256" key="2">
    <source>
        <dbReference type="ARBA" id="ARBA00022475"/>
    </source>
</evidence>
<feature type="transmembrane region" description="Helical" evidence="6">
    <location>
        <begin position="39"/>
        <end position="63"/>
    </location>
</feature>
<evidence type="ECO:0000313" key="8">
    <source>
        <dbReference type="Proteomes" id="UP000295499"/>
    </source>
</evidence>
<organism evidence="7 8">
    <name type="scientific">Pedobacter duraquae</name>
    <dbReference type="NCBI Taxonomy" id="425511"/>
    <lineage>
        <taxon>Bacteria</taxon>
        <taxon>Pseudomonadati</taxon>
        <taxon>Bacteroidota</taxon>
        <taxon>Sphingobacteriia</taxon>
        <taxon>Sphingobacteriales</taxon>
        <taxon>Sphingobacteriaceae</taxon>
        <taxon>Pedobacter</taxon>
    </lineage>
</organism>
<proteinExistence type="predicted"/>
<sequence length="210" mass="23687">MFEAILQGIGAGILFSFLTGPVFFSMIKTSIEKGFKAGFSLAIGVIFSDIIFISATIFSSQFVNYNSKYNMYIGIIGGLFLLGVGLYYLINKVKVNYEISETLKIKKRGYIIKGFLMCLLSPTTLMFWIMVGGIVSVQLHYEMTEKVVFFVIAMATQLSVDAVKTYYAAKLRYKIKEKTIRNLNRIAGGVIIIFAIRLFVEVALKYYKLK</sequence>
<reference evidence="7 8" key="1">
    <citation type="submission" date="2019-03" db="EMBL/GenBank/DDBJ databases">
        <title>Genomic Encyclopedia of Archaeal and Bacterial Type Strains, Phase II (KMG-II): from individual species to whole genera.</title>
        <authorList>
            <person name="Goeker M."/>
        </authorList>
    </citation>
    <scope>NUCLEOTIDE SEQUENCE [LARGE SCALE GENOMIC DNA]</scope>
    <source>
        <strain evidence="7 8">DSM 19034</strain>
    </source>
</reference>
<keyword evidence="3 6" id="KW-0812">Transmembrane</keyword>
<dbReference type="Proteomes" id="UP000295499">
    <property type="component" value="Unassembled WGS sequence"/>
</dbReference>
<feature type="transmembrane region" description="Helical" evidence="6">
    <location>
        <begin position="147"/>
        <end position="167"/>
    </location>
</feature>
<keyword evidence="8" id="KW-1185">Reference proteome</keyword>
<keyword evidence="2" id="KW-1003">Cell membrane</keyword>
<feature type="transmembrane region" description="Helical" evidence="6">
    <location>
        <begin position="6"/>
        <end position="27"/>
    </location>
</feature>
<dbReference type="OrthoDB" id="679767at2"/>
<comment type="caution">
    <text evidence="7">The sequence shown here is derived from an EMBL/GenBank/DDBJ whole genome shotgun (WGS) entry which is preliminary data.</text>
</comment>